<feature type="compositionally biased region" description="Basic residues" evidence="6">
    <location>
        <begin position="83"/>
        <end position="95"/>
    </location>
</feature>
<feature type="region of interest" description="Disordered" evidence="6">
    <location>
        <begin position="910"/>
        <end position="978"/>
    </location>
</feature>
<keyword evidence="8" id="KW-1185">Reference proteome</keyword>
<dbReference type="InterPro" id="IPR016024">
    <property type="entry name" value="ARM-type_fold"/>
</dbReference>
<dbReference type="InterPro" id="IPR001313">
    <property type="entry name" value="Pumilio_RNA-bd_rpt"/>
</dbReference>
<feature type="compositionally biased region" description="Polar residues" evidence="6">
    <location>
        <begin position="105"/>
        <end position="116"/>
    </location>
</feature>
<evidence type="ECO:0000256" key="1">
    <source>
        <dbReference type="ARBA" id="ARBA00016427"/>
    </source>
</evidence>
<feature type="region of interest" description="Disordered" evidence="6">
    <location>
        <begin position="379"/>
        <end position="402"/>
    </location>
</feature>
<keyword evidence="2" id="KW-0677">Repeat</keyword>
<dbReference type="Pfam" id="PF22493">
    <property type="entry name" value="PUF_NOP9"/>
    <property type="match status" value="1"/>
</dbReference>
<dbReference type="PANTHER" id="PTHR13102">
    <property type="entry name" value="NUCLEOLAR PROTEIN 9"/>
    <property type="match status" value="1"/>
</dbReference>
<organism evidence="7 8">
    <name type="scientific">Rhizophlyctis rosea</name>
    <dbReference type="NCBI Taxonomy" id="64517"/>
    <lineage>
        <taxon>Eukaryota</taxon>
        <taxon>Fungi</taxon>
        <taxon>Fungi incertae sedis</taxon>
        <taxon>Chytridiomycota</taxon>
        <taxon>Chytridiomycota incertae sedis</taxon>
        <taxon>Chytridiomycetes</taxon>
        <taxon>Rhizophlyctidales</taxon>
        <taxon>Rhizophlyctidaceae</taxon>
        <taxon>Rhizophlyctis</taxon>
    </lineage>
</organism>
<dbReference type="GO" id="GO:0030688">
    <property type="term" value="C:preribosome, small subunit precursor"/>
    <property type="evidence" value="ECO:0007669"/>
    <property type="project" value="TreeGrafter"/>
</dbReference>
<dbReference type="EMBL" id="JADGJD010000282">
    <property type="protein sequence ID" value="KAJ3052582.1"/>
    <property type="molecule type" value="Genomic_DNA"/>
</dbReference>
<dbReference type="GO" id="GO:0030686">
    <property type="term" value="C:90S preribosome"/>
    <property type="evidence" value="ECO:0007669"/>
    <property type="project" value="TreeGrafter"/>
</dbReference>
<dbReference type="GO" id="GO:0003723">
    <property type="term" value="F:RNA binding"/>
    <property type="evidence" value="ECO:0007669"/>
    <property type="project" value="InterPro"/>
</dbReference>
<evidence type="ECO:0000256" key="5">
    <source>
        <dbReference type="PROSITE-ProRule" id="PRU00317"/>
    </source>
</evidence>
<dbReference type="Proteomes" id="UP001212841">
    <property type="component" value="Unassembled WGS sequence"/>
</dbReference>
<evidence type="ECO:0000256" key="3">
    <source>
        <dbReference type="ARBA" id="ARBA00030932"/>
    </source>
</evidence>
<proteinExistence type="predicted"/>
<feature type="repeat" description="Pumilio" evidence="5">
    <location>
        <begin position="508"/>
        <end position="544"/>
    </location>
</feature>
<dbReference type="GO" id="GO:0000480">
    <property type="term" value="P:endonucleolytic cleavage in 5'-ETS of tricistronic rRNA transcript (SSU-rRNA, 5.8S rRNA, LSU-rRNA)"/>
    <property type="evidence" value="ECO:0007669"/>
    <property type="project" value="TreeGrafter"/>
</dbReference>
<dbReference type="PANTHER" id="PTHR13102:SF0">
    <property type="entry name" value="NUCLEOLAR PROTEIN 9"/>
    <property type="match status" value="1"/>
</dbReference>
<reference evidence="7" key="1">
    <citation type="submission" date="2020-05" db="EMBL/GenBank/DDBJ databases">
        <title>Phylogenomic resolution of chytrid fungi.</title>
        <authorList>
            <person name="Stajich J.E."/>
            <person name="Amses K."/>
            <person name="Simmons R."/>
            <person name="Seto K."/>
            <person name="Myers J."/>
            <person name="Bonds A."/>
            <person name="Quandt C.A."/>
            <person name="Barry K."/>
            <person name="Liu P."/>
            <person name="Grigoriev I."/>
            <person name="Longcore J.E."/>
            <person name="James T.Y."/>
        </authorList>
    </citation>
    <scope>NUCLEOTIDE SEQUENCE</scope>
    <source>
        <strain evidence="7">JEL0318</strain>
    </source>
</reference>
<feature type="region of interest" description="Disordered" evidence="6">
    <location>
        <begin position="1"/>
        <end position="192"/>
    </location>
</feature>
<feature type="compositionally biased region" description="Basic residues" evidence="6">
    <location>
        <begin position="967"/>
        <end position="978"/>
    </location>
</feature>
<evidence type="ECO:0000256" key="6">
    <source>
        <dbReference type="SAM" id="MobiDB-lite"/>
    </source>
</evidence>
<feature type="compositionally biased region" description="Polar residues" evidence="6">
    <location>
        <begin position="381"/>
        <end position="394"/>
    </location>
</feature>
<accession>A0AAD5X5B3</accession>
<sequence length="978" mass="109748">MTTDTAPPEKLKRRGTRGGAKKNKKPHQSDTPLDQPIKTEHETLAVSDSAPTQSVQSTDALFFIDKTPSQNNEDPSTTDFKPSGKKTRRGKRGGAGKKTEEPATEPSQTENTSTPPSEQPHETEPQHKKTRRSKRGKTADTPTDLSFLTGPNAVPTGEVGMEFEESGSGRRGDRDGGGSSFVRPEQPFFGMLSPEDQNYFKSMEKMLDDGDDPEVRMARDEAEEEQRNLLIQNMFTELENKELLTASDPECSRVMEKLLRHGNDYQIRLWSSHLEGHIPELFRHQFASHVMQTLLYLAADIIEREVKGESVVEPIDEERVAGLPTMQQLVLDMCESLKGQWTKLMSDPYGSHPLRALIHLLEGHQLSVEEDTKMRSKKSQKYNSQHKNNFTQTLPARKAKTEKRSIPESFKMQVGKIMEQIAGLHEAELRDLAVHPVANPVLQLLLTPENDNDHLIRAILRIGDTPLTELEPDRFVLTLLKHPVGSHILEKIVTVAPPPLFHALYVTYFRGKLIELCQDRVANFVVQRLVEGTKNATQVRVLVGEVEDGVGGLLFGNRSGVVIKLLEAAVKHNTAHKELIKALCAAFKTISNEEKKHFLGCALYLQPYEQYISYRNPKPILQGALLLSHLLSFPPEHNKLVIDSFMQTSADETFNYLFDPVSSRVVEAILMSNMVGDKLKRKMVRGYQGRFTEMSCDKYGSHMVDKCWAVADLKLKEEIAAELLEQESKLLQNFHGKFVHRNCKIDNFKRRRNEWIDSQSGIDRKKEMFSEFFGVEGGKKTKGGEKKQNGDVKDEEGAGEEEDPLWTTHLFDVGMAELGFGGGGGKKVKVEEGKKEKKGRREKKSSAVRDFEAIDKMALDDNEDGVGDAVDDEGIMIKSEPGAAIISKDSRDTIDGLFSNPGKRKRAIAEQATEINTEPVVKTEPETKPKKKKIDKDLEAVLGAVDATRSKKKKRKGVDEDQEEGKKVKKAKKKKFEG</sequence>
<feature type="compositionally biased region" description="Basic residues" evidence="6">
    <location>
        <begin position="11"/>
        <end position="26"/>
    </location>
</feature>
<dbReference type="SUPFAM" id="SSF48371">
    <property type="entry name" value="ARM repeat"/>
    <property type="match status" value="2"/>
</dbReference>
<feature type="compositionally biased region" description="Polar residues" evidence="6">
    <location>
        <begin position="49"/>
        <end position="59"/>
    </location>
</feature>
<dbReference type="InterPro" id="IPR040000">
    <property type="entry name" value="NOP9"/>
</dbReference>
<feature type="compositionally biased region" description="Basic and acidic residues" evidence="6">
    <location>
        <begin position="921"/>
        <end position="939"/>
    </location>
</feature>
<dbReference type="AlphaFoldDB" id="A0AAD5X5B3"/>
<evidence type="ECO:0000256" key="4">
    <source>
        <dbReference type="ARBA" id="ARBA00031929"/>
    </source>
</evidence>
<dbReference type="GO" id="GO:0005730">
    <property type="term" value="C:nucleolus"/>
    <property type="evidence" value="ECO:0007669"/>
    <property type="project" value="TreeGrafter"/>
</dbReference>
<feature type="compositionally biased region" description="Basic and acidic residues" evidence="6">
    <location>
        <begin position="167"/>
        <end position="176"/>
    </location>
</feature>
<name>A0AAD5X5B3_9FUNG</name>
<feature type="region of interest" description="Disordered" evidence="6">
    <location>
        <begin position="780"/>
        <end position="802"/>
    </location>
</feature>
<dbReference type="SMART" id="SM00025">
    <property type="entry name" value="Pumilio"/>
    <property type="match status" value="6"/>
</dbReference>
<evidence type="ECO:0000313" key="7">
    <source>
        <dbReference type="EMBL" id="KAJ3052582.1"/>
    </source>
</evidence>
<feature type="region of interest" description="Disordered" evidence="6">
    <location>
        <begin position="822"/>
        <end position="847"/>
    </location>
</feature>
<gene>
    <name evidence="7" type="primary">NOP9</name>
    <name evidence="7" type="ORF">HK097_006018</name>
</gene>
<feature type="compositionally biased region" description="Basic and acidic residues" evidence="6">
    <location>
        <begin position="780"/>
        <end position="796"/>
    </location>
</feature>
<evidence type="ECO:0000313" key="8">
    <source>
        <dbReference type="Proteomes" id="UP001212841"/>
    </source>
</evidence>
<protein>
    <recommendedName>
        <fullName evidence="1">Nucleolar protein 9</fullName>
    </recommendedName>
    <alternativeName>
        <fullName evidence="3 4">Pumilio domain-containing protein NOP9</fullName>
    </alternativeName>
</protein>
<evidence type="ECO:0000256" key="2">
    <source>
        <dbReference type="ARBA" id="ARBA00022737"/>
    </source>
</evidence>
<dbReference type="PROSITE" id="PS50302">
    <property type="entry name" value="PUM"/>
    <property type="match status" value="1"/>
</dbReference>
<dbReference type="GO" id="GO:0000472">
    <property type="term" value="P:endonucleolytic cleavage to generate mature 5'-end of SSU-rRNA from (SSU-rRNA, 5.8S rRNA, LSU-rRNA)"/>
    <property type="evidence" value="ECO:0007669"/>
    <property type="project" value="TreeGrafter"/>
</dbReference>
<dbReference type="InterPro" id="IPR011989">
    <property type="entry name" value="ARM-like"/>
</dbReference>
<dbReference type="GO" id="GO:0000447">
    <property type="term" value="P:endonucleolytic cleavage in ITS1 to separate SSU-rRNA from 5.8S rRNA and LSU-rRNA from tricistronic rRNA transcript (SSU-rRNA, 5.8S rRNA, LSU-rRNA)"/>
    <property type="evidence" value="ECO:0007669"/>
    <property type="project" value="TreeGrafter"/>
</dbReference>
<dbReference type="GO" id="GO:0000056">
    <property type="term" value="P:ribosomal small subunit export from nucleus"/>
    <property type="evidence" value="ECO:0007669"/>
    <property type="project" value="TreeGrafter"/>
</dbReference>
<comment type="caution">
    <text evidence="7">The sequence shown here is derived from an EMBL/GenBank/DDBJ whole genome shotgun (WGS) entry which is preliminary data.</text>
</comment>
<dbReference type="Gene3D" id="1.25.10.10">
    <property type="entry name" value="Leucine-rich Repeat Variant"/>
    <property type="match status" value="2"/>
</dbReference>
<feature type="compositionally biased region" description="Polar residues" evidence="6">
    <location>
        <begin position="67"/>
        <end position="80"/>
    </location>
</feature>